<reference evidence="3 4" key="1">
    <citation type="submission" date="2024-02" db="EMBL/GenBank/DDBJ databases">
        <title>De novo assembly and annotation of 12 fungi associated with fruit tree decline syndrome in Ontario, Canada.</title>
        <authorList>
            <person name="Sulman M."/>
            <person name="Ellouze W."/>
            <person name="Ilyukhin E."/>
        </authorList>
    </citation>
    <scope>NUCLEOTIDE SEQUENCE [LARGE SCALE GENOMIC DNA]</scope>
    <source>
        <strain evidence="3 4">FDS-637</strain>
    </source>
</reference>
<dbReference type="InterPro" id="IPR001810">
    <property type="entry name" value="F-box_dom"/>
</dbReference>
<evidence type="ECO:0000313" key="3">
    <source>
        <dbReference type="EMBL" id="KAL0261317.1"/>
    </source>
</evidence>
<proteinExistence type="predicted"/>
<evidence type="ECO:0000259" key="2">
    <source>
        <dbReference type="PROSITE" id="PS50181"/>
    </source>
</evidence>
<accession>A0ABR3CKZ5</accession>
<sequence length="286" mass="32909">MQLSYYGHRNDPIRAFPFHQCCYALFIDVLAAMGDPPHVDMEILFRTMRDLTTEPSVQALSLDYGDLTPRPRRKDGKARFWESFPGEEVCALCSARLTGDVSSDCATKFFVSHPTPPVRGLEESLRKRIAMDHRRKSAVPHPTKHAEPRISNDPFSSLPPHLLDNIHTRLDSESLVALGEASAYVDAALHDSDAVWKLQIVRAMPWFPEMHNIVNDTDAIRGTDCKNLFLWLRETTQPRLFVEKTWLGVVNRRRIWKVCEEFAAHYRAMKERCYELRAQGLYDPKD</sequence>
<comment type="caution">
    <text evidence="3">The sequence shown here is derived from an EMBL/GenBank/DDBJ whole genome shotgun (WGS) entry which is preliminary data.</text>
</comment>
<gene>
    <name evidence="3" type="ORF">SLS55_005014</name>
</gene>
<protein>
    <recommendedName>
        <fullName evidence="2">F-box domain-containing protein</fullName>
    </recommendedName>
</protein>
<feature type="region of interest" description="Disordered" evidence="1">
    <location>
        <begin position="133"/>
        <end position="152"/>
    </location>
</feature>
<dbReference type="Proteomes" id="UP001430584">
    <property type="component" value="Unassembled WGS sequence"/>
</dbReference>
<keyword evidence="4" id="KW-1185">Reference proteome</keyword>
<evidence type="ECO:0000256" key="1">
    <source>
        <dbReference type="SAM" id="MobiDB-lite"/>
    </source>
</evidence>
<dbReference type="InterPro" id="IPR036047">
    <property type="entry name" value="F-box-like_dom_sf"/>
</dbReference>
<name>A0ABR3CKZ5_9PEZI</name>
<dbReference type="GeneID" id="92009099"/>
<feature type="domain" description="F-box" evidence="2">
    <location>
        <begin position="152"/>
        <end position="199"/>
    </location>
</feature>
<dbReference type="EMBL" id="JAJVCZ030000004">
    <property type="protein sequence ID" value="KAL0261317.1"/>
    <property type="molecule type" value="Genomic_DNA"/>
</dbReference>
<dbReference type="RefSeq" id="XP_066634346.1">
    <property type="nucleotide sequence ID" value="XM_066776465.1"/>
</dbReference>
<evidence type="ECO:0000313" key="4">
    <source>
        <dbReference type="Proteomes" id="UP001430584"/>
    </source>
</evidence>
<dbReference type="PROSITE" id="PS50181">
    <property type="entry name" value="FBOX"/>
    <property type="match status" value="1"/>
</dbReference>
<organism evidence="3 4">
    <name type="scientific">Diplodia seriata</name>
    <dbReference type="NCBI Taxonomy" id="420778"/>
    <lineage>
        <taxon>Eukaryota</taxon>
        <taxon>Fungi</taxon>
        <taxon>Dikarya</taxon>
        <taxon>Ascomycota</taxon>
        <taxon>Pezizomycotina</taxon>
        <taxon>Dothideomycetes</taxon>
        <taxon>Dothideomycetes incertae sedis</taxon>
        <taxon>Botryosphaeriales</taxon>
        <taxon>Botryosphaeriaceae</taxon>
        <taxon>Diplodia</taxon>
    </lineage>
</organism>
<dbReference type="SUPFAM" id="SSF81383">
    <property type="entry name" value="F-box domain"/>
    <property type="match status" value="1"/>
</dbReference>